<dbReference type="RefSeq" id="XP_001597047.1">
    <property type="nucleotide sequence ID" value="XM_001596997.1"/>
</dbReference>
<name>A7E7G3_SCLS1</name>
<dbReference type="HOGENOM" id="CLU_765391_0_0_1"/>
<dbReference type="AlphaFoldDB" id="A7E7G3"/>
<evidence type="ECO:0000256" key="2">
    <source>
        <dbReference type="SAM" id="SignalP"/>
    </source>
</evidence>
<dbReference type="OMA" id="RTIEFRL"/>
<feature type="region of interest" description="Disordered" evidence="1">
    <location>
        <begin position="319"/>
        <end position="362"/>
    </location>
</feature>
<evidence type="ECO:0000313" key="4">
    <source>
        <dbReference type="Proteomes" id="UP000001312"/>
    </source>
</evidence>
<evidence type="ECO:0000313" key="3">
    <source>
        <dbReference type="EMBL" id="EDN96315.1"/>
    </source>
</evidence>
<dbReference type="GeneID" id="5493475"/>
<accession>A7E7G3</accession>
<evidence type="ECO:0000256" key="1">
    <source>
        <dbReference type="SAM" id="MobiDB-lite"/>
    </source>
</evidence>
<feature type="compositionally biased region" description="Basic and acidic residues" evidence="1">
    <location>
        <begin position="319"/>
        <end position="335"/>
    </location>
</feature>
<dbReference type="KEGG" id="ssl:SS1G_01241"/>
<keyword evidence="4" id="KW-1185">Reference proteome</keyword>
<organism evidence="3 4">
    <name type="scientific">Sclerotinia sclerotiorum (strain ATCC 18683 / 1980 / Ss-1)</name>
    <name type="common">White mold</name>
    <name type="synonym">Whetzelinia sclerotiorum</name>
    <dbReference type="NCBI Taxonomy" id="665079"/>
    <lineage>
        <taxon>Eukaryota</taxon>
        <taxon>Fungi</taxon>
        <taxon>Dikarya</taxon>
        <taxon>Ascomycota</taxon>
        <taxon>Pezizomycotina</taxon>
        <taxon>Leotiomycetes</taxon>
        <taxon>Helotiales</taxon>
        <taxon>Sclerotiniaceae</taxon>
        <taxon>Sclerotinia</taxon>
    </lineage>
</organism>
<proteinExistence type="predicted"/>
<dbReference type="Proteomes" id="UP000001312">
    <property type="component" value="Unassembled WGS sequence"/>
</dbReference>
<protein>
    <submittedName>
        <fullName evidence="3">Uncharacterized protein</fullName>
    </submittedName>
</protein>
<dbReference type="InParanoid" id="A7E7G3"/>
<dbReference type="PANTHER" id="PTHR36847">
    <property type="entry name" value="AMIDOLIGASE ENZYME"/>
    <property type="match status" value="1"/>
</dbReference>
<feature type="signal peptide" evidence="2">
    <location>
        <begin position="1"/>
        <end position="29"/>
    </location>
</feature>
<dbReference type="PANTHER" id="PTHR36847:SF1">
    <property type="entry name" value="AMIDOLIGASE ENZYME"/>
    <property type="match status" value="1"/>
</dbReference>
<dbReference type="EMBL" id="CH476622">
    <property type="protein sequence ID" value="EDN96315.1"/>
    <property type="molecule type" value="Genomic_DNA"/>
</dbReference>
<gene>
    <name evidence="3" type="ORF">SS1G_01241</name>
</gene>
<sequence length="362" mass="41360">MVAFALPPFSILPFMIAHWLLSYDQPIWTQSQRQKTQPKAVKSETRLTFGVEIEYLLATVHPIHPSPDPRDPPSMLWTSATGDLPSDDELETNWLLKHDATVLGIVRVDPYYREFGMEMSSPPYYYDEASREVGYQQKFCRAFPWGTFGQANPDITRLDFLNHILSSESYEQLIIDFTTEFTDRLGFNIGNLTLPYKSSKRTIEFRLHQGTLDPDAILHFTHLCIKLTEKACLTKNQEAHIGRLRTDVEKPIGLGVQECSTVDLLMWLGCPAQAYYYGIAMVATDAKKFKERIEQDTRLAREQAQLAYERWVEARRKEKAFADEGGEDRSQRGEESSSGSPVAPGFDLSSYDFDNLDMRGGF</sequence>
<keyword evidence="2" id="KW-0732">Signal</keyword>
<feature type="chain" id="PRO_5002707535" evidence="2">
    <location>
        <begin position="30"/>
        <end position="362"/>
    </location>
</feature>
<dbReference type="eggNOG" id="ENOG502SUNA">
    <property type="taxonomic scope" value="Eukaryota"/>
</dbReference>
<reference evidence="4" key="1">
    <citation type="journal article" date="2011" name="PLoS Genet.">
        <title>Genomic analysis of the necrotrophic fungal pathogens Sclerotinia sclerotiorum and Botrytis cinerea.</title>
        <authorList>
            <person name="Amselem J."/>
            <person name="Cuomo C.A."/>
            <person name="van Kan J.A."/>
            <person name="Viaud M."/>
            <person name="Benito E.P."/>
            <person name="Couloux A."/>
            <person name="Coutinho P.M."/>
            <person name="de Vries R.P."/>
            <person name="Dyer P.S."/>
            <person name="Fillinger S."/>
            <person name="Fournier E."/>
            <person name="Gout L."/>
            <person name="Hahn M."/>
            <person name="Kohn L."/>
            <person name="Lapalu N."/>
            <person name="Plummer K.M."/>
            <person name="Pradier J.M."/>
            <person name="Quevillon E."/>
            <person name="Sharon A."/>
            <person name="Simon A."/>
            <person name="ten Have A."/>
            <person name="Tudzynski B."/>
            <person name="Tudzynski P."/>
            <person name="Wincker P."/>
            <person name="Andrew M."/>
            <person name="Anthouard V."/>
            <person name="Beever R.E."/>
            <person name="Beffa R."/>
            <person name="Benoit I."/>
            <person name="Bouzid O."/>
            <person name="Brault B."/>
            <person name="Chen Z."/>
            <person name="Choquer M."/>
            <person name="Collemare J."/>
            <person name="Cotton P."/>
            <person name="Danchin E.G."/>
            <person name="Da Silva C."/>
            <person name="Gautier A."/>
            <person name="Giraud C."/>
            <person name="Giraud T."/>
            <person name="Gonzalez C."/>
            <person name="Grossetete S."/>
            <person name="Guldener U."/>
            <person name="Henrissat B."/>
            <person name="Howlett B.J."/>
            <person name="Kodira C."/>
            <person name="Kretschmer M."/>
            <person name="Lappartient A."/>
            <person name="Leroch M."/>
            <person name="Levis C."/>
            <person name="Mauceli E."/>
            <person name="Neuveglise C."/>
            <person name="Oeser B."/>
            <person name="Pearson M."/>
            <person name="Poulain J."/>
            <person name="Poussereau N."/>
            <person name="Quesneville H."/>
            <person name="Rascle C."/>
            <person name="Schumacher J."/>
            <person name="Segurens B."/>
            <person name="Sexton A."/>
            <person name="Silva E."/>
            <person name="Sirven C."/>
            <person name="Soanes D.M."/>
            <person name="Talbot N.J."/>
            <person name="Templeton M."/>
            <person name="Yandava C."/>
            <person name="Yarden O."/>
            <person name="Zeng Q."/>
            <person name="Rollins J.A."/>
            <person name="Lebrun M.H."/>
            <person name="Dickman M."/>
        </authorList>
    </citation>
    <scope>NUCLEOTIDE SEQUENCE [LARGE SCALE GENOMIC DNA]</scope>
    <source>
        <strain evidence="4">ATCC 18683 / 1980 / Ss-1</strain>
    </source>
</reference>